<dbReference type="Proteomes" id="UP000030539">
    <property type="component" value="Unassembled WGS sequence"/>
</dbReference>
<dbReference type="AlphaFoldDB" id="A0A0A2YH83"/>
<dbReference type="RefSeq" id="WP_039174110.1">
    <property type="nucleotide sequence ID" value="NZ_JPXX01000025.1"/>
</dbReference>
<accession>A0A0A2YH83</accession>
<gene>
    <name evidence="1" type="ORF">JP36_09520</name>
</gene>
<proteinExistence type="predicted"/>
<organism evidence="1 2">
    <name type="scientific">Gallibacterium genomosp. 1</name>
    <dbReference type="NCBI Taxonomy" id="155515"/>
    <lineage>
        <taxon>Bacteria</taxon>
        <taxon>Pseudomonadati</taxon>
        <taxon>Pseudomonadota</taxon>
        <taxon>Gammaproteobacteria</taxon>
        <taxon>Pasteurellales</taxon>
        <taxon>Pasteurellaceae</taxon>
        <taxon>Gallibacterium</taxon>
    </lineage>
</organism>
<comment type="caution">
    <text evidence="1">The sequence shown here is derived from an EMBL/GenBank/DDBJ whole genome shotgun (WGS) entry which is preliminary data.</text>
</comment>
<dbReference type="EMBL" id="JPXX01000025">
    <property type="protein sequence ID" value="KGQ36674.1"/>
    <property type="molecule type" value="Genomic_DNA"/>
</dbReference>
<dbReference type="STRING" id="155515.JP36_09520"/>
<sequence>MKTLTLKFAKETDPERAIEQQNVINKLTIKLPKLLRKVGYNDVNLVIKISSQTTYDIAGFKPTDKKIFLAKIEDIFNDDTLLID</sequence>
<evidence type="ECO:0000313" key="2">
    <source>
        <dbReference type="Proteomes" id="UP000030539"/>
    </source>
</evidence>
<name>A0A0A2YH83_9PAST</name>
<reference evidence="1 2" key="1">
    <citation type="submission" date="2014-08" db="EMBL/GenBank/DDBJ databases">
        <title>Chaperone-usher fimbriae in a diverse selection of Gallibacterium genomes.</title>
        <authorList>
            <person name="Kudirkiene E."/>
            <person name="Bager R.J."/>
            <person name="Johnson T.J."/>
            <person name="Bojesen A.M."/>
        </authorList>
    </citation>
    <scope>NUCLEOTIDE SEQUENCE [LARGE SCALE GENOMIC DNA]</scope>
    <source>
        <strain evidence="1 2">CCM5974</strain>
    </source>
</reference>
<protein>
    <submittedName>
        <fullName evidence="1">Uncharacterized protein</fullName>
    </submittedName>
</protein>
<evidence type="ECO:0000313" key="1">
    <source>
        <dbReference type="EMBL" id="KGQ36674.1"/>
    </source>
</evidence>